<dbReference type="GO" id="GO:0046872">
    <property type="term" value="F:metal ion binding"/>
    <property type="evidence" value="ECO:0007669"/>
    <property type="project" value="UniProtKB-KW"/>
</dbReference>
<evidence type="ECO:0000256" key="2">
    <source>
        <dbReference type="ARBA" id="ARBA00008343"/>
    </source>
</evidence>
<keyword evidence="15" id="KW-1185">Reference proteome</keyword>
<comment type="function">
    <text evidence="11">Bifunctional DNA N-glycosylase with associated apurinic/apyrimidinic (AP) lyase function that catalyzes the first step in base excision repair (BER), the primary repair pathway for the repair of oxidative DNA damage. The DNA N-glycosylase activity releases the damaged DNA base from DNA by cleaving the N-glycosidic bond, leaving an AP site. The AP lyase activity cleaves the phosphodiester bond 3' to the AP site by a beta-elimination. Primarily recognizes and repairs oxidative base damage of pyrimidines.</text>
</comment>
<keyword evidence="4 11" id="KW-0227">DNA damage</keyword>
<dbReference type="PANTHER" id="PTHR43286">
    <property type="entry name" value="ENDONUCLEASE III-LIKE PROTEIN 1"/>
    <property type="match status" value="1"/>
</dbReference>
<comment type="similarity">
    <text evidence="2 11">Belongs to the Nth/MutY family.</text>
</comment>
<keyword evidence="14" id="KW-0255">Endonuclease</keyword>
<dbReference type="Proteomes" id="UP000038009">
    <property type="component" value="Unassembled WGS sequence"/>
</dbReference>
<comment type="catalytic activity">
    <reaction evidence="11">
        <text>2'-deoxyribonucleotide-(2'-deoxyribose 5'-phosphate)-2'-deoxyribonucleotide-DNA = a 3'-end 2'-deoxyribonucleotide-(2,3-dehydro-2,3-deoxyribose 5'-phosphate)-DNA + a 5'-end 5'-phospho-2'-deoxyribonucleoside-DNA + H(+)</text>
        <dbReference type="Rhea" id="RHEA:66592"/>
        <dbReference type="Rhea" id="RHEA-COMP:13180"/>
        <dbReference type="Rhea" id="RHEA-COMP:16897"/>
        <dbReference type="Rhea" id="RHEA-COMP:17067"/>
        <dbReference type="ChEBI" id="CHEBI:15378"/>
        <dbReference type="ChEBI" id="CHEBI:136412"/>
        <dbReference type="ChEBI" id="CHEBI:157695"/>
        <dbReference type="ChEBI" id="CHEBI:167181"/>
        <dbReference type="EC" id="4.2.99.18"/>
    </reaction>
</comment>
<dbReference type="InterPro" id="IPR004035">
    <property type="entry name" value="Endouclease-III_FeS-bd_BS"/>
</dbReference>
<evidence type="ECO:0000256" key="8">
    <source>
        <dbReference type="ARBA" id="ARBA00023204"/>
    </source>
</evidence>
<dbReference type="GO" id="GO:0006289">
    <property type="term" value="P:nucleotide-excision repair"/>
    <property type="evidence" value="ECO:0007669"/>
    <property type="project" value="TreeGrafter"/>
</dbReference>
<evidence type="ECO:0000256" key="7">
    <source>
        <dbReference type="ARBA" id="ARBA00023014"/>
    </source>
</evidence>
<name>A0A0N1I0C0_LEPSE</name>
<dbReference type="PROSITE" id="PS00764">
    <property type="entry name" value="ENDONUCLEASE_III_1"/>
    <property type="match status" value="1"/>
</dbReference>
<keyword evidence="5 11" id="KW-0378">Hydrolase</keyword>
<evidence type="ECO:0000256" key="4">
    <source>
        <dbReference type="ARBA" id="ARBA00022763"/>
    </source>
</evidence>
<dbReference type="InterPro" id="IPR011257">
    <property type="entry name" value="DNA_glycosylase"/>
</dbReference>
<dbReference type="SMART" id="SM00525">
    <property type="entry name" value="FES"/>
    <property type="match status" value="1"/>
</dbReference>
<dbReference type="OrthoDB" id="2099276at2759"/>
<evidence type="ECO:0000259" key="13">
    <source>
        <dbReference type="SMART" id="SM00478"/>
    </source>
</evidence>
<dbReference type="GO" id="GO:0005634">
    <property type="term" value="C:nucleus"/>
    <property type="evidence" value="ECO:0007669"/>
    <property type="project" value="UniProtKB-SubCell"/>
</dbReference>
<dbReference type="GO" id="GO:0005739">
    <property type="term" value="C:mitochondrion"/>
    <property type="evidence" value="ECO:0007669"/>
    <property type="project" value="UniProtKB-SubCell"/>
</dbReference>
<keyword evidence="10 11" id="KW-0326">Glycosidase</keyword>
<dbReference type="GO" id="GO:0000703">
    <property type="term" value="F:oxidized pyrimidine nucleobase lesion DNA N-glycosylase activity"/>
    <property type="evidence" value="ECO:0007669"/>
    <property type="project" value="UniProtKB-UniRule"/>
</dbReference>
<keyword evidence="8 11" id="KW-0234">DNA repair</keyword>
<keyword evidence="11" id="KW-0496">Mitochondrion</keyword>
<dbReference type="GO" id="GO:0140078">
    <property type="term" value="F:class I DNA-(apurinic or apyrimidinic site) endonuclease activity"/>
    <property type="evidence" value="ECO:0007669"/>
    <property type="project" value="UniProtKB-EC"/>
</dbReference>
<reference evidence="14 15" key="1">
    <citation type="journal article" date="2015" name="PLoS Pathog.">
        <title>Leptomonas seymouri: Adaptations to the Dixenous Life Cycle Analyzed by Genome Sequencing, Transcriptome Profiling and Co-infection with Leishmania donovani.</title>
        <authorList>
            <person name="Kraeva N."/>
            <person name="Butenko A."/>
            <person name="Hlavacova J."/>
            <person name="Kostygov A."/>
            <person name="Myskova J."/>
            <person name="Grybchuk D."/>
            <person name="Lestinova T."/>
            <person name="Votypka J."/>
            <person name="Volf P."/>
            <person name="Opperdoes F."/>
            <person name="Flegontov P."/>
            <person name="Lukes J."/>
            <person name="Yurchenko V."/>
        </authorList>
    </citation>
    <scope>NUCLEOTIDE SEQUENCE [LARGE SCALE GENOMIC DNA]</scope>
    <source>
        <strain evidence="14 15">ATCC 30220</strain>
    </source>
</reference>
<keyword evidence="7" id="KW-0411">Iron-sulfur</keyword>
<comment type="subcellular location">
    <subcellularLocation>
        <location evidence="11">Nucleus</location>
    </subcellularLocation>
    <subcellularLocation>
        <location evidence="11">Mitochondrion</location>
    </subcellularLocation>
</comment>
<evidence type="ECO:0000313" key="14">
    <source>
        <dbReference type="EMBL" id="KPI83344.1"/>
    </source>
</evidence>
<dbReference type="EC" id="3.2.2.-" evidence="11"/>
<dbReference type="FunFam" id="1.10.340.30:FF:000025">
    <property type="entry name" value="Endonuclease III homolog"/>
    <property type="match status" value="1"/>
</dbReference>
<dbReference type="OMA" id="QIIWYGR"/>
<dbReference type="VEuPathDB" id="TriTrypDB:Lsey_0391_0040"/>
<keyword evidence="11" id="KW-0539">Nucleus</keyword>
<evidence type="ECO:0000256" key="6">
    <source>
        <dbReference type="ARBA" id="ARBA00023004"/>
    </source>
</evidence>
<dbReference type="EC" id="4.2.99.18" evidence="11"/>
<evidence type="ECO:0000256" key="1">
    <source>
        <dbReference type="ARBA" id="ARBA00001966"/>
    </source>
</evidence>
<proteinExistence type="inferred from homology"/>
<dbReference type="InterPro" id="IPR003651">
    <property type="entry name" value="Endonuclease3_FeS-loop_motif"/>
</dbReference>
<gene>
    <name evidence="11" type="primary">NTH1</name>
    <name evidence="14" type="ORF">ABL78_7625</name>
</gene>
<dbReference type="CDD" id="cd00056">
    <property type="entry name" value="ENDO3c"/>
    <property type="match status" value="1"/>
</dbReference>
<dbReference type="SMART" id="SM00478">
    <property type="entry name" value="ENDO3c"/>
    <property type="match status" value="1"/>
</dbReference>
<evidence type="ECO:0000256" key="12">
    <source>
        <dbReference type="SAM" id="MobiDB-lite"/>
    </source>
</evidence>
<evidence type="ECO:0000256" key="10">
    <source>
        <dbReference type="ARBA" id="ARBA00023295"/>
    </source>
</evidence>
<evidence type="ECO:0000256" key="5">
    <source>
        <dbReference type="ARBA" id="ARBA00022801"/>
    </source>
</evidence>
<evidence type="ECO:0000256" key="9">
    <source>
        <dbReference type="ARBA" id="ARBA00023239"/>
    </source>
</evidence>
<dbReference type="GO" id="GO:0051539">
    <property type="term" value="F:4 iron, 4 sulfur cluster binding"/>
    <property type="evidence" value="ECO:0007669"/>
    <property type="project" value="InterPro"/>
</dbReference>
<dbReference type="Gene3D" id="1.10.1670.10">
    <property type="entry name" value="Helix-hairpin-Helix base-excision DNA repair enzymes (C-terminal)"/>
    <property type="match status" value="1"/>
</dbReference>
<keyword evidence="3" id="KW-0479">Metal-binding</keyword>
<accession>A0A0N1I0C0</accession>
<dbReference type="InterPro" id="IPR030841">
    <property type="entry name" value="NTH1"/>
</dbReference>
<organism evidence="14 15">
    <name type="scientific">Leptomonas seymouri</name>
    <dbReference type="NCBI Taxonomy" id="5684"/>
    <lineage>
        <taxon>Eukaryota</taxon>
        <taxon>Discoba</taxon>
        <taxon>Euglenozoa</taxon>
        <taxon>Kinetoplastea</taxon>
        <taxon>Metakinetoplastina</taxon>
        <taxon>Trypanosomatida</taxon>
        <taxon>Trypanosomatidae</taxon>
        <taxon>Leishmaniinae</taxon>
        <taxon>Leptomonas</taxon>
    </lineage>
</organism>
<keyword evidence="14" id="KW-0540">Nuclease</keyword>
<dbReference type="HAMAP" id="MF_03183">
    <property type="entry name" value="Endonuclease_III_Nth"/>
    <property type="match status" value="1"/>
</dbReference>
<keyword evidence="9 11" id="KW-0456">Lyase</keyword>
<evidence type="ECO:0000313" key="15">
    <source>
        <dbReference type="Proteomes" id="UP000038009"/>
    </source>
</evidence>
<comment type="caution">
    <text evidence="11">Lacks conserved residue(s) required for the propagation of feature annotation.</text>
</comment>
<dbReference type="InterPro" id="IPR003265">
    <property type="entry name" value="HhH-GPD_domain"/>
</dbReference>
<feature type="region of interest" description="Disordered" evidence="12">
    <location>
        <begin position="233"/>
        <end position="273"/>
    </location>
</feature>
<dbReference type="AlphaFoldDB" id="A0A0N1I0C0"/>
<dbReference type="GO" id="GO:0003677">
    <property type="term" value="F:DNA binding"/>
    <property type="evidence" value="ECO:0007669"/>
    <property type="project" value="UniProtKB-UniRule"/>
</dbReference>
<comment type="cofactor">
    <cofactor evidence="1">
        <name>[4Fe-4S] cluster</name>
        <dbReference type="ChEBI" id="CHEBI:49883"/>
    </cofactor>
</comment>
<keyword evidence="6" id="KW-0408">Iron</keyword>
<dbReference type="EMBL" id="LJSK01000391">
    <property type="protein sequence ID" value="KPI83344.1"/>
    <property type="molecule type" value="Genomic_DNA"/>
</dbReference>
<dbReference type="Pfam" id="PF10576">
    <property type="entry name" value="EndIII_4Fe-2S"/>
    <property type="match status" value="1"/>
</dbReference>
<evidence type="ECO:0000256" key="3">
    <source>
        <dbReference type="ARBA" id="ARBA00022723"/>
    </source>
</evidence>
<dbReference type="Gene3D" id="1.10.340.30">
    <property type="entry name" value="Hypothetical protein, domain 2"/>
    <property type="match status" value="1"/>
</dbReference>
<dbReference type="SUPFAM" id="SSF48150">
    <property type="entry name" value="DNA-glycosylase"/>
    <property type="match status" value="1"/>
</dbReference>
<feature type="domain" description="HhH-GPD" evidence="13">
    <location>
        <begin position="58"/>
        <end position="208"/>
    </location>
</feature>
<dbReference type="Pfam" id="PF00730">
    <property type="entry name" value="HhH-GPD"/>
    <property type="match status" value="1"/>
</dbReference>
<dbReference type="InterPro" id="IPR023170">
    <property type="entry name" value="HhH_base_excis_C"/>
</dbReference>
<evidence type="ECO:0000256" key="11">
    <source>
        <dbReference type="HAMAP-Rule" id="MF_03183"/>
    </source>
</evidence>
<dbReference type="PANTHER" id="PTHR43286:SF1">
    <property type="entry name" value="ENDONUCLEASE III-LIKE PROTEIN 1"/>
    <property type="match status" value="1"/>
</dbReference>
<dbReference type="GO" id="GO:0006285">
    <property type="term" value="P:base-excision repair, AP site formation"/>
    <property type="evidence" value="ECO:0007669"/>
    <property type="project" value="UniProtKB-UniRule"/>
</dbReference>
<comment type="caution">
    <text evidence="14">The sequence shown here is derived from an EMBL/GenBank/DDBJ whole genome shotgun (WGS) entry which is preliminary data.</text>
</comment>
<protein>
    <recommendedName>
        <fullName evidence="11">Endonuclease III homolog</fullName>
        <ecNumber evidence="11">3.2.2.-</ecNumber>
        <ecNumber evidence="11">4.2.99.18</ecNumber>
    </recommendedName>
    <alternativeName>
        <fullName evidence="11">Bifunctional DNA N-glycosylase/DNA-(apurinic or apyrimidinic site) lyase</fullName>
        <shortName evidence="11">DNA glycosylase/AP lyase</shortName>
    </alternativeName>
</protein>
<sequence>MKKAPFSPPSNWAKLYARLEDYRRTLEAPVDTVGCHMLRDRTASPETQRFHTLVALMLSAQTKDNVTAVAMQTLIQRGLTPQSVQAMTESDLDSCICKVGFHNTKAKNIKKVADIIVSDYHGHVPREYSDLIAFPGVGPKMAHLFLQDADNRIIGIGVDTHVHRISQRFGFVPNTVKTPEDTRKALESWLPRKHWGTINHLMVGLGQTICTPLRPKCDICKLNDICTNAFKETKITGGSQSPRPASPKKQPRLEGEAPSDDASGKPTPKRARR</sequence>